<evidence type="ECO:0000256" key="3">
    <source>
        <dbReference type="ARBA" id="ARBA00022679"/>
    </source>
</evidence>
<evidence type="ECO:0000256" key="1">
    <source>
        <dbReference type="ARBA" id="ARBA00007137"/>
    </source>
</evidence>
<dbReference type="STRING" id="69974.MPLDJ20_80322"/>
<dbReference type="GO" id="GO:0015948">
    <property type="term" value="P:methanogenesis"/>
    <property type="evidence" value="ECO:0007669"/>
    <property type="project" value="UniProtKB-UniRule"/>
</dbReference>
<evidence type="ECO:0000313" key="7">
    <source>
        <dbReference type="Proteomes" id="UP000045285"/>
    </source>
</evidence>
<dbReference type="InterPro" id="IPR010426">
    <property type="entry name" value="MTTB_MeTrfase"/>
</dbReference>
<dbReference type="Pfam" id="PF06253">
    <property type="entry name" value="MTTB"/>
    <property type="match status" value="1"/>
</dbReference>
<gene>
    <name evidence="6" type="ORF">MPL3356_90207</name>
</gene>
<dbReference type="InterPro" id="IPR038601">
    <property type="entry name" value="MttB-like_sf"/>
</dbReference>
<dbReference type="Proteomes" id="UP000045285">
    <property type="component" value="Unassembled WGS sequence"/>
</dbReference>
<dbReference type="GO" id="GO:0032259">
    <property type="term" value="P:methylation"/>
    <property type="evidence" value="ECO:0007669"/>
    <property type="project" value="UniProtKB-KW"/>
</dbReference>
<dbReference type="EC" id="2.1.1.-" evidence="4"/>
<feature type="compositionally biased region" description="Basic and acidic residues" evidence="5">
    <location>
        <begin position="1"/>
        <end position="11"/>
    </location>
</feature>
<evidence type="ECO:0000256" key="2">
    <source>
        <dbReference type="ARBA" id="ARBA00022603"/>
    </source>
</evidence>
<organism evidence="6 7">
    <name type="scientific">Mesorhizobium plurifarium</name>
    <dbReference type="NCBI Taxonomy" id="69974"/>
    <lineage>
        <taxon>Bacteria</taxon>
        <taxon>Pseudomonadati</taxon>
        <taxon>Pseudomonadota</taxon>
        <taxon>Alphaproteobacteria</taxon>
        <taxon>Hyphomicrobiales</taxon>
        <taxon>Phyllobacteriaceae</taxon>
        <taxon>Mesorhizobium</taxon>
    </lineage>
</organism>
<accession>A0A090EFD1</accession>
<evidence type="ECO:0000313" key="6">
    <source>
        <dbReference type="EMBL" id="CDX29117.1"/>
    </source>
</evidence>
<keyword evidence="7" id="KW-1185">Reference proteome</keyword>
<evidence type="ECO:0000256" key="5">
    <source>
        <dbReference type="SAM" id="MobiDB-lite"/>
    </source>
</evidence>
<evidence type="ECO:0000256" key="4">
    <source>
        <dbReference type="PIRNR" id="PIRNR037567"/>
    </source>
</evidence>
<keyword evidence="2 6" id="KW-0489">Methyltransferase</keyword>
<protein>
    <recommendedName>
        <fullName evidence="4">Methyltransferase</fullName>
        <ecNumber evidence="4">2.1.1.-</ecNumber>
    </recommendedName>
</protein>
<name>A0A090EFD1_MESPL</name>
<sequence length="517" mass="55430">MIDEAARDLRRERRRGRTGEAGSESSRHPNYRSLKNPFLPQPIFSDDQVAAIHDTALRVLEELGIKVLLPEARTIYARAGALVDEDSQMVRIGRDMVEAGLASAPRSIPAFGGDRSRDLMLELGSMAFLAGSGAPNVTDLERGRRPGTLQAFEEFTKLIQHFDVLHMLGPCVEPQDIDNRFRHYAVNRAQLTLSDKFPFVFARGTPQVEDSFEMIRLARGLSEDQFRAGAHCYTVINTNSPRQLDIPMAQGIIDFAKAGQVLVITPFCLAGAMAPITVAGALTLQHAEALAGLTLAQIARPGAPVVYGSFSSNVDMKSGAPAFGTPEHIKATLGAGQLARYTGLPWRSGGGSAANVSDAQAAHETQFALWGSVLAGATMCIHAAGWLEGGLSVSLEKLITDIEALQTVAELCAKPPGDEDAIGFEAIAEVQPGGHFFSAAHTMTRYRTAFYEPLVADWSNFGNWTQAGGKTATERATGIWKRILADFQPPAAAAATAGMLDEFIAKRTEEGGAAPVS</sequence>
<keyword evidence="3 4" id="KW-0808">Transferase</keyword>
<comment type="similarity">
    <text evidence="1 4">Belongs to the trimethylamine methyltransferase family.</text>
</comment>
<feature type="region of interest" description="Disordered" evidence="5">
    <location>
        <begin position="1"/>
        <end position="34"/>
    </location>
</feature>
<dbReference type="EMBL" id="CCMZ01000076">
    <property type="protein sequence ID" value="CDX29117.1"/>
    <property type="molecule type" value="Genomic_DNA"/>
</dbReference>
<dbReference type="AlphaFoldDB" id="A0A090EFD1"/>
<reference evidence="7" key="1">
    <citation type="submission" date="2014-08" db="EMBL/GenBank/DDBJ databases">
        <authorList>
            <person name="Moulin L."/>
        </authorList>
    </citation>
    <scope>NUCLEOTIDE SEQUENCE [LARGE SCALE GENOMIC DNA]</scope>
</reference>
<proteinExistence type="inferred from homology"/>
<dbReference type="Gene3D" id="3.20.20.480">
    <property type="entry name" value="Trimethylamine methyltransferase-like"/>
    <property type="match status" value="1"/>
</dbReference>
<dbReference type="GO" id="GO:0008168">
    <property type="term" value="F:methyltransferase activity"/>
    <property type="evidence" value="ECO:0007669"/>
    <property type="project" value="UniProtKB-KW"/>
</dbReference>
<dbReference type="PIRSF" id="PIRSF037567">
    <property type="entry name" value="MTTB_MeTrfase"/>
    <property type="match status" value="1"/>
</dbReference>